<dbReference type="OrthoDB" id="102147at2759"/>
<accession>W2NR60</accession>
<dbReference type="Proteomes" id="UP000054532">
    <property type="component" value="Unassembled WGS sequence"/>
</dbReference>
<dbReference type="Pfam" id="PF24964">
    <property type="entry name" value="DUF7769"/>
    <property type="match status" value="1"/>
</dbReference>
<dbReference type="AlphaFoldDB" id="W2NR60"/>
<feature type="domain" description="DUF7769" evidence="1">
    <location>
        <begin position="42"/>
        <end position="90"/>
    </location>
</feature>
<dbReference type="EMBL" id="KI692058">
    <property type="protein sequence ID" value="ETM50164.1"/>
    <property type="molecule type" value="Genomic_DNA"/>
</dbReference>
<reference evidence="3" key="2">
    <citation type="submission" date="2013-11" db="EMBL/GenBank/DDBJ databases">
        <title>The Genome Sequence of Phytophthora parasitica IAC_01/95.</title>
        <authorList>
            <consortium name="The Broad Institute Genomics Platform"/>
            <person name="Russ C."/>
            <person name="Tyler B."/>
            <person name="Panabieres F."/>
            <person name="Shan W."/>
            <person name="Tripathy S."/>
            <person name="Grunwald N."/>
            <person name="Machado M."/>
            <person name="Johnson C.S."/>
            <person name="Arredondo F."/>
            <person name="Hong C."/>
            <person name="Coffey M."/>
            <person name="Young S.K."/>
            <person name="Zeng Q."/>
            <person name="Gargeya S."/>
            <person name="Fitzgerald M."/>
            <person name="Abouelleil A."/>
            <person name="Alvarado L."/>
            <person name="Chapman S.B."/>
            <person name="Gainer-Dewar J."/>
            <person name="Goldberg J."/>
            <person name="Griggs A."/>
            <person name="Gujja S."/>
            <person name="Hansen M."/>
            <person name="Howarth C."/>
            <person name="Imamovic A."/>
            <person name="Ireland A."/>
            <person name="Larimer J."/>
            <person name="McCowan C."/>
            <person name="Murphy C."/>
            <person name="Pearson M."/>
            <person name="Poon T.W."/>
            <person name="Priest M."/>
            <person name="Roberts A."/>
            <person name="Saif S."/>
            <person name="Shea T."/>
            <person name="Sykes S."/>
            <person name="Wortman J."/>
            <person name="Nusbaum C."/>
            <person name="Birren B."/>
        </authorList>
    </citation>
    <scope>NUCLEOTIDE SEQUENCE [LARGE SCALE GENOMIC DNA]</scope>
    <source>
        <strain evidence="3">IAC_01/95</strain>
    </source>
</reference>
<gene>
    <name evidence="3" type="ORF">L914_05755</name>
    <name evidence="2" type="ORF">L917_05629</name>
</gene>
<evidence type="ECO:0000313" key="3">
    <source>
        <dbReference type="EMBL" id="ETM50164.1"/>
    </source>
</evidence>
<organism evidence="3">
    <name type="scientific">Phytophthora nicotianae</name>
    <name type="common">Potato buckeye rot agent</name>
    <name type="synonym">Phytophthora parasitica</name>
    <dbReference type="NCBI Taxonomy" id="4792"/>
    <lineage>
        <taxon>Eukaryota</taxon>
        <taxon>Sar</taxon>
        <taxon>Stramenopiles</taxon>
        <taxon>Oomycota</taxon>
        <taxon>Peronosporomycetes</taxon>
        <taxon>Peronosporales</taxon>
        <taxon>Peronosporaceae</taxon>
        <taxon>Phytophthora</taxon>
    </lineage>
</organism>
<dbReference type="EMBL" id="KI678802">
    <property type="protein sequence ID" value="ETL97015.1"/>
    <property type="molecule type" value="Genomic_DNA"/>
</dbReference>
<dbReference type="InterPro" id="IPR056671">
    <property type="entry name" value="DUF7769"/>
</dbReference>
<protein>
    <recommendedName>
        <fullName evidence="1">DUF7769 domain-containing protein</fullName>
    </recommendedName>
</protein>
<sequence>MESYSRLYVILQTVTSGFTPQRHPLRPNYLDSPHQSMTKPNLSDIERKAAIDELLWISINGTLPRGTYAKVATGMGCDPTTISAIWNRYAATGDTGVRGGE</sequence>
<dbReference type="VEuPathDB" id="FungiDB:PPTG_19865"/>
<evidence type="ECO:0000313" key="2">
    <source>
        <dbReference type="EMBL" id="ETL97015.1"/>
    </source>
</evidence>
<name>W2NR60_PHYNI</name>
<proteinExistence type="predicted"/>
<dbReference type="Proteomes" id="UP000054423">
    <property type="component" value="Unassembled WGS sequence"/>
</dbReference>
<evidence type="ECO:0000259" key="1">
    <source>
        <dbReference type="Pfam" id="PF24964"/>
    </source>
</evidence>
<reference evidence="2" key="1">
    <citation type="submission" date="2013-11" db="EMBL/GenBank/DDBJ databases">
        <title>The Genome Sequence of Phytophthora parasitica CHvinca01.</title>
        <authorList>
            <consortium name="The Broad Institute Genomics Platform"/>
            <person name="Russ C."/>
            <person name="Tyler B."/>
            <person name="Panabieres F."/>
            <person name="Shan W."/>
            <person name="Tripathy S."/>
            <person name="Grunwald N."/>
            <person name="Machado M."/>
            <person name="Johnson C.S."/>
            <person name="Arredondo F."/>
            <person name="Hong C."/>
            <person name="Coffey M."/>
            <person name="Young S.K."/>
            <person name="Zeng Q."/>
            <person name="Gargeya S."/>
            <person name="Fitzgerald M."/>
            <person name="Abouelleil A."/>
            <person name="Alvarado L."/>
            <person name="Chapman S.B."/>
            <person name="Gainer-Dewar J."/>
            <person name="Goldberg J."/>
            <person name="Griggs A."/>
            <person name="Gujja S."/>
            <person name="Hansen M."/>
            <person name="Howarth C."/>
            <person name="Imamovic A."/>
            <person name="Ireland A."/>
            <person name="Larimer J."/>
            <person name="McCowan C."/>
            <person name="Murphy C."/>
            <person name="Pearson M."/>
            <person name="Poon T.W."/>
            <person name="Priest M."/>
            <person name="Roberts A."/>
            <person name="Saif S."/>
            <person name="Shea T."/>
            <person name="Sykes S."/>
            <person name="Wortman J."/>
            <person name="Nusbaum C."/>
            <person name="Birren B."/>
        </authorList>
    </citation>
    <scope>NUCLEOTIDE SEQUENCE [LARGE SCALE GENOMIC DNA]</scope>
    <source>
        <strain evidence="2">CHvinca01</strain>
    </source>
</reference>